<dbReference type="PANTHER" id="PTHR30231">
    <property type="entry name" value="DNA POLYMERASE III SUBUNIT EPSILON"/>
    <property type="match status" value="1"/>
</dbReference>
<feature type="domain" description="Exonuclease" evidence="4">
    <location>
        <begin position="2"/>
        <end position="162"/>
    </location>
</feature>
<dbReference type="GO" id="GO:0005829">
    <property type="term" value="C:cytosol"/>
    <property type="evidence" value="ECO:0007669"/>
    <property type="project" value="TreeGrafter"/>
</dbReference>
<keyword evidence="3" id="KW-0269">Exonuclease</keyword>
<dbReference type="EMBL" id="BIFH01000014">
    <property type="protein sequence ID" value="GCD93272.1"/>
    <property type="molecule type" value="Genomic_DNA"/>
</dbReference>
<reference evidence="5 6" key="1">
    <citation type="submission" date="2018-12" db="EMBL/GenBank/DDBJ databases">
        <title>Draft genome sequence of Embleya hyalina NBRC 13850T.</title>
        <authorList>
            <person name="Komaki H."/>
            <person name="Hosoyama A."/>
            <person name="Kimura A."/>
            <person name="Ichikawa N."/>
            <person name="Tamura T."/>
        </authorList>
    </citation>
    <scope>NUCLEOTIDE SEQUENCE [LARGE SCALE GENOMIC DNA]</scope>
    <source>
        <strain evidence="5 6">NBRC 13850</strain>
    </source>
</reference>
<keyword evidence="1" id="KW-0540">Nuclease</keyword>
<dbReference type="InterPro" id="IPR036397">
    <property type="entry name" value="RNaseH_sf"/>
</dbReference>
<name>A0A401YFA6_9ACTN</name>
<dbReference type="NCBIfam" id="TIGR00573">
    <property type="entry name" value="dnaq"/>
    <property type="match status" value="1"/>
</dbReference>
<dbReference type="Gene3D" id="3.40.50.10190">
    <property type="entry name" value="BRCT domain"/>
    <property type="match status" value="1"/>
</dbReference>
<dbReference type="InterPro" id="IPR013520">
    <property type="entry name" value="Ribonucl_H"/>
</dbReference>
<dbReference type="AlphaFoldDB" id="A0A401YFA6"/>
<dbReference type="SUPFAM" id="SSF52113">
    <property type="entry name" value="BRCT domain"/>
    <property type="match status" value="1"/>
</dbReference>
<accession>A0A401YFA6</accession>
<dbReference type="CDD" id="cd06974">
    <property type="entry name" value="TerD_like"/>
    <property type="match status" value="1"/>
</dbReference>
<dbReference type="CDD" id="cd06127">
    <property type="entry name" value="DEDDh"/>
    <property type="match status" value="1"/>
</dbReference>
<keyword evidence="6" id="KW-1185">Reference proteome</keyword>
<dbReference type="GO" id="GO:0003887">
    <property type="term" value="F:DNA-directed DNA polymerase activity"/>
    <property type="evidence" value="ECO:0007669"/>
    <property type="project" value="InterPro"/>
</dbReference>
<dbReference type="InterPro" id="IPR036420">
    <property type="entry name" value="BRCT_dom_sf"/>
</dbReference>
<dbReference type="PANTHER" id="PTHR30231:SF4">
    <property type="entry name" value="PROTEIN NEN2"/>
    <property type="match status" value="1"/>
</dbReference>
<dbReference type="SUPFAM" id="SSF53098">
    <property type="entry name" value="Ribonuclease H-like"/>
    <property type="match status" value="1"/>
</dbReference>
<dbReference type="FunFam" id="3.30.420.10:FF:000045">
    <property type="entry name" value="3'-5' exonuclease DinG"/>
    <property type="match status" value="1"/>
</dbReference>
<dbReference type="Gene3D" id="3.30.420.10">
    <property type="entry name" value="Ribonuclease H-like superfamily/Ribonuclease H"/>
    <property type="match status" value="1"/>
</dbReference>
<dbReference type="Proteomes" id="UP000286931">
    <property type="component" value="Unassembled WGS sequence"/>
</dbReference>
<dbReference type="InterPro" id="IPR012337">
    <property type="entry name" value="RNaseH-like_sf"/>
</dbReference>
<dbReference type="Pfam" id="PF02342">
    <property type="entry name" value="TerD"/>
    <property type="match status" value="1"/>
</dbReference>
<dbReference type="SMART" id="SM00479">
    <property type="entry name" value="EXOIII"/>
    <property type="match status" value="1"/>
</dbReference>
<comment type="caution">
    <text evidence="5">The sequence shown here is derived from an EMBL/GenBank/DDBJ whole genome shotgun (WGS) entry which is preliminary data.</text>
</comment>
<keyword evidence="2" id="KW-0378">Hydrolase</keyword>
<organism evidence="5 6">
    <name type="scientific">Embleya hyalina</name>
    <dbReference type="NCBI Taxonomy" id="516124"/>
    <lineage>
        <taxon>Bacteria</taxon>
        <taxon>Bacillati</taxon>
        <taxon>Actinomycetota</taxon>
        <taxon>Actinomycetes</taxon>
        <taxon>Kitasatosporales</taxon>
        <taxon>Streptomycetaceae</taxon>
        <taxon>Embleya</taxon>
    </lineage>
</organism>
<dbReference type="GO" id="GO:0008408">
    <property type="term" value="F:3'-5' exonuclease activity"/>
    <property type="evidence" value="ECO:0007669"/>
    <property type="project" value="TreeGrafter"/>
</dbReference>
<evidence type="ECO:0000256" key="1">
    <source>
        <dbReference type="ARBA" id="ARBA00022722"/>
    </source>
</evidence>
<evidence type="ECO:0000256" key="3">
    <source>
        <dbReference type="ARBA" id="ARBA00022839"/>
    </source>
</evidence>
<dbReference type="Pfam" id="PF00929">
    <property type="entry name" value="RNase_T"/>
    <property type="match status" value="1"/>
</dbReference>
<proteinExistence type="predicted"/>
<evidence type="ECO:0000256" key="2">
    <source>
        <dbReference type="ARBA" id="ARBA00022801"/>
    </source>
</evidence>
<evidence type="ECO:0000259" key="4">
    <source>
        <dbReference type="SMART" id="SM00479"/>
    </source>
</evidence>
<dbReference type="Gene3D" id="2.60.60.30">
    <property type="entry name" value="sav2460 like domains"/>
    <property type="match status" value="1"/>
</dbReference>
<gene>
    <name evidence="5" type="ORF">EHYA_00915</name>
</gene>
<evidence type="ECO:0000313" key="6">
    <source>
        <dbReference type="Proteomes" id="UP000286931"/>
    </source>
</evidence>
<evidence type="ECO:0000313" key="5">
    <source>
        <dbReference type="EMBL" id="GCD93272.1"/>
    </source>
</evidence>
<dbReference type="InterPro" id="IPR006054">
    <property type="entry name" value="DnaQ"/>
</dbReference>
<dbReference type="CDD" id="cd17748">
    <property type="entry name" value="BRCT_DNA_ligase_like"/>
    <property type="match status" value="1"/>
</dbReference>
<sequence>MVDVETTGLRSSDRIVSVAVEVLDRHGTVTDRWSTLVDPGRDPGPVHIHGLTAERLAGAPTFDRVAEDLAEYLAGRVFVAHNAPFDWQMLTSEYRRLGTAWPMERRLCTMALARHLELPVGDYRLATLAEHYRVRQLRAHDAVDDVRVLSEIFRYGLHEAAGAGLPLPLTAPGDEPGQRRAAVARGRNAERGTPAKAPCPWVNPGRLDLGVGLVQGMRVVFTGETDRPRERLELRAIEAGLYVTGAVSGKTSVLVTNDPRSGSGKNRRAAQAGTPVIDEATFVELVARVRPGTARVGVVPAPRGEGGPAVDAGGPVVVPERTEAGAAFDPARAAAVPTRAGAAPDPARAATVPATAPDAPRAGARAAVRQVLVLQGHDEHLDGGRVRQLVLESGARLRINLTSTVDTVVVLPGAAADPRIARAEAFGAVCLTEAEWSASVSGTPTAPATPGRPDTGHLPRGGTVELPGGAHPGRWTLNASWAWDRPDEEIDIVAFLLDEHERVRGDADFVFWNQPAAPLDLVVLDASGPAEQTVTLELDALPRDVRRVVIAAAVDGTSTFDAVGPIELDVAPFQGTAFRRSVLDAATVERVLLLGAFYRLGTGWKFRTEGQGYEFDLAGLAASFGVDIA</sequence>
<dbReference type="InterPro" id="IPR003325">
    <property type="entry name" value="TerD"/>
</dbReference>
<dbReference type="GO" id="GO:0003677">
    <property type="term" value="F:DNA binding"/>
    <property type="evidence" value="ECO:0007669"/>
    <property type="project" value="InterPro"/>
</dbReference>
<protein>
    <submittedName>
        <fullName evidence="5">DNA polymerase III subunit epsilon</fullName>
    </submittedName>
</protein>
<dbReference type="GO" id="GO:0006260">
    <property type="term" value="P:DNA replication"/>
    <property type="evidence" value="ECO:0007669"/>
    <property type="project" value="InterPro"/>
</dbReference>